<dbReference type="AlphaFoldDB" id="K2LQ98"/>
<reference evidence="11 12" key="1">
    <citation type="journal article" date="2012" name="J. Bacteriol.">
        <title>Genome Sequence of Nitratireductor pacificus Type Strain pht-3B.</title>
        <authorList>
            <person name="Lai Q."/>
            <person name="Li G."/>
            <person name="Shao Z."/>
        </authorList>
    </citation>
    <scope>NUCLEOTIDE SEQUENCE [LARGE SCALE GENOMIC DNA]</scope>
    <source>
        <strain evidence="12">pht-3B</strain>
    </source>
</reference>
<keyword evidence="12" id="KW-1185">Reference proteome</keyword>
<dbReference type="InterPro" id="IPR003593">
    <property type="entry name" value="AAA+_ATPase"/>
</dbReference>
<feature type="domain" description="ABC transporter" evidence="10">
    <location>
        <begin position="256"/>
        <end position="502"/>
    </location>
</feature>
<dbReference type="SMART" id="SM00382">
    <property type="entry name" value="AAA"/>
    <property type="match status" value="2"/>
</dbReference>
<evidence type="ECO:0000313" key="11">
    <source>
        <dbReference type="EMBL" id="EKF19939.1"/>
    </source>
</evidence>
<dbReference type="PROSITE" id="PS00211">
    <property type="entry name" value="ABC_TRANSPORTER_1"/>
    <property type="match status" value="1"/>
</dbReference>
<name>K2LQ98_9HYPH</name>
<dbReference type="PROSITE" id="PS50893">
    <property type="entry name" value="ABC_TRANSPORTER_2"/>
    <property type="match status" value="2"/>
</dbReference>
<dbReference type="OrthoDB" id="9805029at2"/>
<dbReference type="InterPro" id="IPR003439">
    <property type="entry name" value="ABC_transporter-like_ATP-bd"/>
</dbReference>
<organism evidence="11 12">
    <name type="scientific">Nitratireductor pacificus pht-3B</name>
    <dbReference type="NCBI Taxonomy" id="391937"/>
    <lineage>
        <taxon>Bacteria</taxon>
        <taxon>Pseudomonadati</taxon>
        <taxon>Pseudomonadota</taxon>
        <taxon>Alphaproteobacteria</taxon>
        <taxon>Hyphomicrobiales</taxon>
        <taxon>Phyllobacteriaceae</taxon>
        <taxon>Nitratireductor</taxon>
    </lineage>
</organism>
<evidence type="ECO:0000259" key="10">
    <source>
        <dbReference type="PROSITE" id="PS50893"/>
    </source>
</evidence>
<dbReference type="PANTHER" id="PTHR43790:SF3">
    <property type="entry name" value="D-ALLOSE IMPORT ATP-BINDING PROTEIN ALSA-RELATED"/>
    <property type="match status" value="1"/>
</dbReference>
<evidence type="ECO:0000256" key="1">
    <source>
        <dbReference type="ARBA" id="ARBA00005417"/>
    </source>
</evidence>
<dbReference type="InterPro" id="IPR017871">
    <property type="entry name" value="ABC_transporter-like_CS"/>
</dbReference>
<dbReference type="Proteomes" id="UP000006786">
    <property type="component" value="Unassembled WGS sequence"/>
</dbReference>
<comment type="similarity">
    <text evidence="1">Belongs to the ABC transporter superfamily.</text>
</comment>
<keyword evidence="6" id="KW-0547">Nucleotide-binding</keyword>
<dbReference type="SUPFAM" id="SSF52540">
    <property type="entry name" value="P-loop containing nucleoside triphosphate hydrolases"/>
    <property type="match status" value="2"/>
</dbReference>
<sequence>MGDDAVFRIAGLTKAFGPNAVLRGVALDLCAGEVTVLMGANGAGKSTLVKIMSGVHRADRGAMMLGDKPFSPASPAEAMRAGVVTVHQNINDGVVGALDVASNLVLDRLNGAGRGLFFNPRRVRREAREVADRMGLGIDLGAEVTNLPLADRQMVAIARAMAHEPQVMILDEPTSSLSSNEAERLFALIDRLRARGVAILYISHRMSDIRRLADRIVSLRDGAIAGKFEDKPLDYEGAVNAMLGQNLAQNLGRHSIDARDAAEPVFSASDIRIAPGARPLSLALGAGEVVAVTGLVGVGKTRLAETLFGIHRPVAGTMTLDGRSYAPRNAADAIGRGVFLVAKDRASTGIVPEFNIYENMSLPFLPRFSRLGVASRRVERQTARDQIGDLKIVCRSERDDLATLSGGNQQKVTVARWLTQPSRLLILDEPFQGVDIAARHDIAAKLREGAGGRATLLFLTELDEALETADRILVMSENTVVGEHRNADVDMDRLLADVAGRHHETARSV</sequence>
<proteinExistence type="inferred from homology"/>
<evidence type="ECO:0000256" key="4">
    <source>
        <dbReference type="ARBA" id="ARBA00022597"/>
    </source>
</evidence>
<keyword evidence="8" id="KW-1278">Translocase</keyword>
<feature type="domain" description="ABC transporter" evidence="10">
    <location>
        <begin position="7"/>
        <end position="246"/>
    </location>
</feature>
<keyword evidence="4" id="KW-0762">Sugar transport</keyword>
<dbReference type="Gene3D" id="3.40.50.300">
    <property type="entry name" value="P-loop containing nucleotide triphosphate hydrolases"/>
    <property type="match status" value="2"/>
</dbReference>
<dbReference type="STRING" id="391937.NA2_06343"/>
<dbReference type="EMBL" id="AMRM01000005">
    <property type="protein sequence ID" value="EKF19939.1"/>
    <property type="molecule type" value="Genomic_DNA"/>
</dbReference>
<keyword evidence="2" id="KW-0813">Transport</keyword>
<keyword evidence="5" id="KW-0677">Repeat</keyword>
<evidence type="ECO:0000256" key="3">
    <source>
        <dbReference type="ARBA" id="ARBA00022475"/>
    </source>
</evidence>
<dbReference type="PANTHER" id="PTHR43790">
    <property type="entry name" value="CARBOHYDRATE TRANSPORT ATP-BINDING PROTEIN MG119-RELATED"/>
    <property type="match status" value="1"/>
</dbReference>
<dbReference type="InterPro" id="IPR050107">
    <property type="entry name" value="ABC_carbohydrate_import_ATPase"/>
</dbReference>
<evidence type="ECO:0000256" key="9">
    <source>
        <dbReference type="ARBA" id="ARBA00023136"/>
    </source>
</evidence>
<dbReference type="PATRIC" id="fig|391937.3.peg.1306"/>
<dbReference type="CDD" id="cd03215">
    <property type="entry name" value="ABC_Carb_Monos_II"/>
    <property type="match status" value="1"/>
</dbReference>
<dbReference type="GO" id="GO:0016887">
    <property type="term" value="F:ATP hydrolysis activity"/>
    <property type="evidence" value="ECO:0007669"/>
    <property type="project" value="InterPro"/>
</dbReference>
<evidence type="ECO:0000256" key="2">
    <source>
        <dbReference type="ARBA" id="ARBA00022448"/>
    </source>
</evidence>
<protein>
    <submittedName>
        <fullName evidence="11">ABC transporter</fullName>
    </submittedName>
</protein>
<evidence type="ECO:0000256" key="8">
    <source>
        <dbReference type="ARBA" id="ARBA00022967"/>
    </source>
</evidence>
<accession>K2LQ98</accession>
<evidence type="ECO:0000313" key="12">
    <source>
        <dbReference type="Proteomes" id="UP000006786"/>
    </source>
</evidence>
<keyword evidence="7" id="KW-0067">ATP-binding</keyword>
<evidence type="ECO:0000256" key="7">
    <source>
        <dbReference type="ARBA" id="ARBA00022840"/>
    </source>
</evidence>
<dbReference type="InterPro" id="IPR027417">
    <property type="entry name" value="P-loop_NTPase"/>
</dbReference>
<dbReference type="CDD" id="cd03216">
    <property type="entry name" value="ABC_Carb_Monos_I"/>
    <property type="match status" value="1"/>
</dbReference>
<comment type="caution">
    <text evidence="11">The sequence shown here is derived from an EMBL/GenBank/DDBJ whole genome shotgun (WGS) entry which is preliminary data.</text>
</comment>
<dbReference type="eggNOG" id="COG1129">
    <property type="taxonomic scope" value="Bacteria"/>
</dbReference>
<keyword evidence="9" id="KW-0472">Membrane</keyword>
<dbReference type="GO" id="GO:0005524">
    <property type="term" value="F:ATP binding"/>
    <property type="evidence" value="ECO:0007669"/>
    <property type="project" value="UniProtKB-KW"/>
</dbReference>
<gene>
    <name evidence="11" type="ORF">NA2_06343</name>
</gene>
<dbReference type="RefSeq" id="WP_008595498.1">
    <property type="nucleotide sequence ID" value="NZ_AMRM01000005.1"/>
</dbReference>
<dbReference type="Pfam" id="PF00005">
    <property type="entry name" value="ABC_tran"/>
    <property type="match status" value="2"/>
</dbReference>
<evidence type="ECO:0000256" key="5">
    <source>
        <dbReference type="ARBA" id="ARBA00022737"/>
    </source>
</evidence>
<evidence type="ECO:0000256" key="6">
    <source>
        <dbReference type="ARBA" id="ARBA00022741"/>
    </source>
</evidence>
<keyword evidence="3" id="KW-1003">Cell membrane</keyword>